<proteinExistence type="predicted"/>
<feature type="signal peptide" evidence="2">
    <location>
        <begin position="1"/>
        <end position="21"/>
    </location>
</feature>
<feature type="compositionally biased region" description="Low complexity" evidence="1">
    <location>
        <begin position="278"/>
        <end position="298"/>
    </location>
</feature>
<comment type="caution">
    <text evidence="4">The sequence shown here is derived from an EMBL/GenBank/DDBJ whole genome shotgun (WGS) entry which is preliminary data.</text>
</comment>
<dbReference type="PANTHER" id="PTHR35559">
    <property type="entry name" value="CHITIN-BINDING TYPE-4 DOMAIN-CONTAINING PROTEIN"/>
    <property type="match status" value="1"/>
</dbReference>
<dbReference type="Proteomes" id="UP001150907">
    <property type="component" value="Unassembled WGS sequence"/>
</dbReference>
<keyword evidence="2" id="KW-0732">Signal</keyword>
<feature type="region of interest" description="Disordered" evidence="1">
    <location>
        <begin position="253"/>
        <end position="307"/>
    </location>
</feature>
<keyword evidence="5" id="KW-1185">Reference proteome</keyword>
<sequence length="307" mass="33135">MYRKLAGAIAVLATAATSVLAHSWVDCVKYDPINEVCLGYPRGYPGRQNVNINTLYTYIFNASPVSQPMCSPVQQASTNYSSTFPMATAQPGETIYTTWEQNGHLDNANPTKVFVYYFPQSSQQFTDVSQRNTAKVAGSMNFATNDNCYVPGYPNTVCLGSWVVPADLVPGQVYHFVWFWYFNANPAGQWYSTCFDVQVNSASHVVQTAALPDLMAKGNPNINYVWGVTDQVNALIANTTMLANPNQGVLPVTTPYTSQPPPSSTFVPVPPALPAPAVPSTSSSTTAPPSAATSTSPLKCIPRPSPL</sequence>
<dbReference type="PANTHER" id="PTHR35559:SF1">
    <property type="entry name" value="CHITIN-BINDING TYPE-4 DOMAIN-CONTAINING PROTEIN"/>
    <property type="match status" value="1"/>
</dbReference>
<evidence type="ECO:0000313" key="4">
    <source>
        <dbReference type="EMBL" id="KAJ2007096.1"/>
    </source>
</evidence>
<evidence type="ECO:0000259" key="3">
    <source>
        <dbReference type="Pfam" id="PF24320"/>
    </source>
</evidence>
<organism evidence="4 5">
    <name type="scientific">Coemansia thaxteri</name>
    <dbReference type="NCBI Taxonomy" id="2663907"/>
    <lineage>
        <taxon>Eukaryota</taxon>
        <taxon>Fungi</taxon>
        <taxon>Fungi incertae sedis</taxon>
        <taxon>Zoopagomycota</taxon>
        <taxon>Kickxellomycotina</taxon>
        <taxon>Kickxellomycetes</taxon>
        <taxon>Kickxellales</taxon>
        <taxon>Kickxellaceae</taxon>
        <taxon>Coemansia</taxon>
    </lineage>
</organism>
<dbReference type="AlphaFoldDB" id="A0A9W8ELK9"/>
<dbReference type="InterPro" id="IPR055915">
    <property type="entry name" value="DUF7492"/>
</dbReference>
<feature type="compositionally biased region" description="Pro residues" evidence="1">
    <location>
        <begin position="258"/>
        <end position="277"/>
    </location>
</feature>
<dbReference type="EMBL" id="JANBQF010000037">
    <property type="protein sequence ID" value="KAJ2007096.1"/>
    <property type="molecule type" value="Genomic_DNA"/>
</dbReference>
<accession>A0A9W8ELK9</accession>
<feature type="chain" id="PRO_5040828485" description="DUF7492 domain-containing protein" evidence="2">
    <location>
        <begin position="22"/>
        <end position="307"/>
    </location>
</feature>
<evidence type="ECO:0000256" key="2">
    <source>
        <dbReference type="SAM" id="SignalP"/>
    </source>
</evidence>
<dbReference type="OrthoDB" id="64281at2759"/>
<feature type="domain" description="DUF7492" evidence="3">
    <location>
        <begin position="20"/>
        <end position="116"/>
    </location>
</feature>
<gene>
    <name evidence="4" type="ORF">H4R26_000989</name>
</gene>
<dbReference type="Pfam" id="PF24320">
    <property type="entry name" value="DUF7492"/>
    <property type="match status" value="1"/>
</dbReference>
<reference evidence="4" key="1">
    <citation type="submission" date="2022-07" db="EMBL/GenBank/DDBJ databases">
        <title>Phylogenomic reconstructions and comparative analyses of Kickxellomycotina fungi.</title>
        <authorList>
            <person name="Reynolds N.K."/>
            <person name="Stajich J.E."/>
            <person name="Barry K."/>
            <person name="Grigoriev I.V."/>
            <person name="Crous P."/>
            <person name="Smith M.E."/>
        </authorList>
    </citation>
    <scope>NUCLEOTIDE SEQUENCE</scope>
    <source>
        <strain evidence="4">IMI 214461</strain>
    </source>
</reference>
<name>A0A9W8ELK9_9FUNG</name>
<evidence type="ECO:0000256" key="1">
    <source>
        <dbReference type="SAM" id="MobiDB-lite"/>
    </source>
</evidence>
<protein>
    <recommendedName>
        <fullName evidence="3">DUF7492 domain-containing protein</fullName>
    </recommendedName>
</protein>
<evidence type="ECO:0000313" key="5">
    <source>
        <dbReference type="Proteomes" id="UP001150907"/>
    </source>
</evidence>